<proteinExistence type="inferred from homology"/>
<dbReference type="PANTHER" id="PTHR22604">
    <property type="entry name" value="OXIDOREDUCTASES"/>
    <property type="match status" value="1"/>
</dbReference>
<dbReference type="InterPro" id="IPR000683">
    <property type="entry name" value="Gfo/Idh/MocA-like_OxRdtase_N"/>
</dbReference>
<organism evidence="5 6">
    <name type="scientific">Halocatena salina</name>
    <dbReference type="NCBI Taxonomy" id="2934340"/>
    <lineage>
        <taxon>Archaea</taxon>
        <taxon>Methanobacteriati</taxon>
        <taxon>Methanobacteriota</taxon>
        <taxon>Stenosarchaea group</taxon>
        <taxon>Halobacteria</taxon>
        <taxon>Halobacteriales</taxon>
        <taxon>Natronomonadaceae</taxon>
        <taxon>Halocatena</taxon>
    </lineage>
</organism>
<dbReference type="GeneID" id="71926685"/>
<dbReference type="AlphaFoldDB" id="A0A8U0A1U0"/>
<dbReference type="Pfam" id="PF01408">
    <property type="entry name" value="GFO_IDH_MocA"/>
    <property type="match status" value="1"/>
</dbReference>
<dbReference type="KEGG" id="haad:MW046_01520"/>
<feature type="domain" description="GFO/IDH/MocA-like oxidoreductase" evidence="4">
    <location>
        <begin position="134"/>
        <end position="244"/>
    </location>
</feature>
<evidence type="ECO:0000256" key="1">
    <source>
        <dbReference type="ARBA" id="ARBA00010928"/>
    </source>
</evidence>
<dbReference type="EMBL" id="CP096019">
    <property type="protein sequence ID" value="UPM43141.1"/>
    <property type="molecule type" value="Genomic_DNA"/>
</dbReference>
<evidence type="ECO:0000313" key="5">
    <source>
        <dbReference type="EMBL" id="UPM43141.1"/>
    </source>
</evidence>
<comment type="similarity">
    <text evidence="1">Belongs to the Gfo/Idh/MocA family.</text>
</comment>
<feature type="domain" description="Gfo/Idh/MocA-like oxidoreductase N-terminal" evidence="3">
    <location>
        <begin position="3"/>
        <end position="120"/>
    </location>
</feature>
<protein>
    <submittedName>
        <fullName evidence="5">Gfo/Idh/MocA family oxidoreductase</fullName>
    </submittedName>
</protein>
<dbReference type="SUPFAM" id="SSF51735">
    <property type="entry name" value="NAD(P)-binding Rossmann-fold domains"/>
    <property type="match status" value="1"/>
</dbReference>
<evidence type="ECO:0000259" key="3">
    <source>
        <dbReference type="Pfam" id="PF01408"/>
    </source>
</evidence>
<accession>A0A8U0A1U0</accession>
<evidence type="ECO:0000313" key="6">
    <source>
        <dbReference type="Proteomes" id="UP000831768"/>
    </source>
</evidence>
<dbReference type="GO" id="GO:0000166">
    <property type="term" value="F:nucleotide binding"/>
    <property type="evidence" value="ECO:0007669"/>
    <property type="project" value="InterPro"/>
</dbReference>
<dbReference type="PANTHER" id="PTHR22604:SF105">
    <property type="entry name" value="TRANS-1,2-DIHYDROBENZENE-1,2-DIOL DEHYDROGENASE"/>
    <property type="match status" value="1"/>
</dbReference>
<keyword evidence="2" id="KW-0560">Oxidoreductase</keyword>
<dbReference type="GO" id="GO:0016491">
    <property type="term" value="F:oxidoreductase activity"/>
    <property type="evidence" value="ECO:0007669"/>
    <property type="project" value="UniProtKB-KW"/>
</dbReference>
<dbReference type="InterPro" id="IPR055170">
    <property type="entry name" value="GFO_IDH_MocA-like_dom"/>
</dbReference>
<dbReference type="Pfam" id="PF22725">
    <property type="entry name" value="GFO_IDH_MocA_C3"/>
    <property type="match status" value="1"/>
</dbReference>
<dbReference type="RefSeq" id="WP_247993810.1">
    <property type="nucleotide sequence ID" value="NZ_CP096019.1"/>
</dbReference>
<evidence type="ECO:0000259" key="4">
    <source>
        <dbReference type="Pfam" id="PF22725"/>
    </source>
</evidence>
<dbReference type="InterPro" id="IPR036291">
    <property type="entry name" value="NAD(P)-bd_dom_sf"/>
</dbReference>
<dbReference type="Gene3D" id="3.40.50.720">
    <property type="entry name" value="NAD(P)-binding Rossmann-like Domain"/>
    <property type="match status" value="1"/>
</dbReference>
<keyword evidence="6" id="KW-1185">Reference proteome</keyword>
<dbReference type="Proteomes" id="UP000831768">
    <property type="component" value="Chromosome"/>
</dbReference>
<dbReference type="Gene3D" id="3.30.360.10">
    <property type="entry name" value="Dihydrodipicolinate Reductase, domain 2"/>
    <property type="match status" value="1"/>
</dbReference>
<sequence>MEFGVISTAGIAQKAVIPAIQKTDHHLRCISSRSERAAQATADAFDIPQWYPSYEGMLDDDRLDAVYIPLPNALHATWVKRAADAGLHVLCEKPLAVDADACRELRQYCADRDVILMEGFMYRFHPRTRRALELADDSLGRLTSFRSGFKYPLWGRPDDIRLDPQLDGGSLMDVGCYPINAARLFLGDPAAVTGVLHDARDSGVDTAMTALLEYESGLCATVESSFDTQMEQYYRIEAENGWIETHTAFDIDSTEQATLEYTVDGRRGTERFDPVDQYEREINHFARCVADDSTPETDACDAEKNMAVLDAIVRSSESNERIEL</sequence>
<evidence type="ECO:0000256" key="2">
    <source>
        <dbReference type="ARBA" id="ARBA00023002"/>
    </source>
</evidence>
<gene>
    <name evidence="5" type="ORF">MW046_01520</name>
</gene>
<reference evidence="5" key="1">
    <citation type="submission" date="2022-04" db="EMBL/GenBank/DDBJ databases">
        <title>Halocatena sp. nov., isolated from a salt lake.</title>
        <authorList>
            <person name="Cui H.-L."/>
        </authorList>
    </citation>
    <scope>NUCLEOTIDE SEQUENCE</scope>
    <source>
        <strain evidence="5">AD-1</strain>
    </source>
</reference>
<dbReference type="InterPro" id="IPR050984">
    <property type="entry name" value="Gfo/Idh/MocA_domain"/>
</dbReference>
<dbReference type="SUPFAM" id="SSF55347">
    <property type="entry name" value="Glyceraldehyde-3-phosphate dehydrogenase-like, C-terminal domain"/>
    <property type="match status" value="1"/>
</dbReference>
<name>A0A8U0A1U0_9EURY</name>